<accession>A0A370X6T2</accession>
<name>A0A370X6T2_9GAMM</name>
<dbReference type="NCBIfam" id="NF011573">
    <property type="entry name" value="PRK14997.1"/>
    <property type="match status" value="1"/>
</dbReference>
<dbReference type="Gene3D" id="1.10.10.10">
    <property type="entry name" value="Winged helix-like DNA-binding domain superfamily/Winged helix DNA-binding domain"/>
    <property type="match status" value="1"/>
</dbReference>
<dbReference type="InterPro" id="IPR058163">
    <property type="entry name" value="LysR-type_TF_proteobact-type"/>
</dbReference>
<dbReference type="Proteomes" id="UP000255334">
    <property type="component" value="Unassembled WGS sequence"/>
</dbReference>
<dbReference type="PANTHER" id="PTHR30537:SF31">
    <property type="entry name" value="TRANSCRIPTIONAL REGULATOR, LYSR FAMILY"/>
    <property type="match status" value="1"/>
</dbReference>
<keyword evidence="2" id="KW-0805">Transcription regulation</keyword>
<dbReference type="SUPFAM" id="SSF46785">
    <property type="entry name" value="Winged helix' DNA-binding domain"/>
    <property type="match status" value="1"/>
</dbReference>
<dbReference type="FunFam" id="1.10.10.10:FF:000001">
    <property type="entry name" value="LysR family transcriptional regulator"/>
    <property type="match status" value="1"/>
</dbReference>
<dbReference type="OrthoDB" id="5671700at2"/>
<evidence type="ECO:0000256" key="2">
    <source>
        <dbReference type="ARBA" id="ARBA00023015"/>
    </source>
</evidence>
<gene>
    <name evidence="6" type="ORF">DWU99_10360</name>
</gene>
<dbReference type="GO" id="GO:0003700">
    <property type="term" value="F:DNA-binding transcription factor activity"/>
    <property type="evidence" value="ECO:0007669"/>
    <property type="project" value="InterPro"/>
</dbReference>
<dbReference type="InterPro" id="IPR036388">
    <property type="entry name" value="WH-like_DNA-bd_sf"/>
</dbReference>
<dbReference type="PROSITE" id="PS50931">
    <property type="entry name" value="HTH_LYSR"/>
    <property type="match status" value="1"/>
</dbReference>
<feature type="domain" description="HTH lysR-type" evidence="5">
    <location>
        <begin position="1"/>
        <end position="59"/>
    </location>
</feature>
<proteinExistence type="inferred from homology"/>
<comment type="caution">
    <text evidence="6">The sequence shown here is derived from an EMBL/GenBank/DDBJ whole genome shotgun (WGS) entry which is preliminary data.</text>
</comment>
<keyword evidence="4" id="KW-0804">Transcription</keyword>
<evidence type="ECO:0000259" key="5">
    <source>
        <dbReference type="PROSITE" id="PS50931"/>
    </source>
</evidence>
<dbReference type="RefSeq" id="WP_115477950.1">
    <property type="nucleotide sequence ID" value="NZ_QRBF01000003.1"/>
</dbReference>
<dbReference type="GO" id="GO:0006351">
    <property type="term" value="P:DNA-templated transcription"/>
    <property type="evidence" value="ECO:0007669"/>
    <property type="project" value="TreeGrafter"/>
</dbReference>
<dbReference type="InterPro" id="IPR005119">
    <property type="entry name" value="LysR_subst-bd"/>
</dbReference>
<dbReference type="SUPFAM" id="SSF53850">
    <property type="entry name" value="Periplasmic binding protein-like II"/>
    <property type="match status" value="1"/>
</dbReference>
<dbReference type="Pfam" id="PF03466">
    <property type="entry name" value="LysR_substrate"/>
    <property type="match status" value="1"/>
</dbReference>
<evidence type="ECO:0000256" key="1">
    <source>
        <dbReference type="ARBA" id="ARBA00009437"/>
    </source>
</evidence>
<dbReference type="EMBL" id="QRBF01000003">
    <property type="protein sequence ID" value="RDS84149.1"/>
    <property type="molecule type" value="Genomic_DNA"/>
</dbReference>
<sequence>MRDLNDLYYFAHVVEHQGFAPAGRILHIPKSKLSRRVAILEERLGVQLIQRSSRHFSVTEIGQEFYRHCQAMLVEADAADDAIAYRRAEPQGIVRLTCPIALLHARVSAILGDYLAMYPKVKLQLEATNRRVDVIAEGIDVAIRARPPPLEDSDLVLRVFAERSWKLVGSPAIIASLHAPDVPADLNRFPTIDLCPPSGVHVWELIGPQRVKASIHHDPRLVTDDMIALRTAAVKGIGIVQLPSMVVSGELKAGNLVELLPDWTPKYGVVHAVFSSRRGLLPAVRSLIDFLAERLAVDEDETTGPTAK</sequence>
<dbReference type="InterPro" id="IPR000847">
    <property type="entry name" value="LysR_HTH_N"/>
</dbReference>
<evidence type="ECO:0000256" key="4">
    <source>
        <dbReference type="ARBA" id="ARBA00023163"/>
    </source>
</evidence>
<evidence type="ECO:0000313" key="6">
    <source>
        <dbReference type="EMBL" id="RDS84149.1"/>
    </source>
</evidence>
<dbReference type="InterPro" id="IPR036390">
    <property type="entry name" value="WH_DNA-bd_sf"/>
</dbReference>
<dbReference type="CDD" id="cd08473">
    <property type="entry name" value="PBP2_CrgA_like_4"/>
    <property type="match status" value="1"/>
</dbReference>
<comment type="similarity">
    <text evidence="1">Belongs to the LysR transcriptional regulatory family.</text>
</comment>
<keyword evidence="7" id="KW-1185">Reference proteome</keyword>
<organism evidence="6 7">
    <name type="scientific">Dyella psychrodurans</name>
    <dbReference type="NCBI Taxonomy" id="1927960"/>
    <lineage>
        <taxon>Bacteria</taxon>
        <taxon>Pseudomonadati</taxon>
        <taxon>Pseudomonadota</taxon>
        <taxon>Gammaproteobacteria</taxon>
        <taxon>Lysobacterales</taxon>
        <taxon>Rhodanobacteraceae</taxon>
        <taxon>Dyella</taxon>
    </lineage>
</organism>
<keyword evidence="3" id="KW-0238">DNA-binding</keyword>
<dbReference type="Gene3D" id="3.40.190.290">
    <property type="match status" value="1"/>
</dbReference>
<dbReference type="GO" id="GO:0043565">
    <property type="term" value="F:sequence-specific DNA binding"/>
    <property type="evidence" value="ECO:0007669"/>
    <property type="project" value="TreeGrafter"/>
</dbReference>
<evidence type="ECO:0000256" key="3">
    <source>
        <dbReference type="ARBA" id="ARBA00023125"/>
    </source>
</evidence>
<protein>
    <submittedName>
        <fullName evidence="6">LysR family transcriptional regulator</fullName>
    </submittedName>
</protein>
<evidence type="ECO:0000313" key="7">
    <source>
        <dbReference type="Proteomes" id="UP000255334"/>
    </source>
</evidence>
<reference evidence="6 7" key="1">
    <citation type="submission" date="2018-07" db="EMBL/GenBank/DDBJ databases">
        <title>Dyella monticola sp. nov. and Dyella psychrodurans sp. nov. isolated from monsoon evergreen broad-leaved forest soil of Dinghu Mountain, China.</title>
        <authorList>
            <person name="Gao Z."/>
            <person name="Qiu L."/>
        </authorList>
    </citation>
    <scope>NUCLEOTIDE SEQUENCE [LARGE SCALE GENOMIC DNA]</scope>
    <source>
        <strain evidence="6 7">4MSK11</strain>
    </source>
</reference>
<dbReference type="AlphaFoldDB" id="A0A370X6T2"/>
<dbReference type="Pfam" id="PF00126">
    <property type="entry name" value="HTH_1"/>
    <property type="match status" value="1"/>
</dbReference>
<dbReference type="PANTHER" id="PTHR30537">
    <property type="entry name" value="HTH-TYPE TRANSCRIPTIONAL REGULATOR"/>
    <property type="match status" value="1"/>
</dbReference>